<reference evidence="1" key="1">
    <citation type="submission" date="2020-02" db="EMBL/GenBank/DDBJ databases">
        <authorList>
            <person name="Meier V. D."/>
        </authorList>
    </citation>
    <scope>NUCLEOTIDE SEQUENCE</scope>
    <source>
        <strain evidence="1">AVDCRST_MAG46</strain>
    </source>
</reference>
<dbReference type="EMBL" id="CADCUD010000209">
    <property type="protein sequence ID" value="CAA9357093.1"/>
    <property type="molecule type" value="Genomic_DNA"/>
</dbReference>
<proteinExistence type="predicted"/>
<name>A0A6J4MGH0_9ACTN</name>
<accession>A0A6J4MGH0</accession>
<protein>
    <submittedName>
        <fullName evidence="1">Uncharacterized protein</fullName>
    </submittedName>
</protein>
<evidence type="ECO:0000313" key="1">
    <source>
        <dbReference type="EMBL" id="CAA9357093.1"/>
    </source>
</evidence>
<organism evidence="1">
    <name type="scientific">uncultured Nocardioidaceae bacterium</name>
    <dbReference type="NCBI Taxonomy" id="253824"/>
    <lineage>
        <taxon>Bacteria</taxon>
        <taxon>Bacillati</taxon>
        <taxon>Actinomycetota</taxon>
        <taxon>Actinomycetes</taxon>
        <taxon>Propionibacteriales</taxon>
        <taxon>Nocardioidaceae</taxon>
        <taxon>environmental samples</taxon>
    </lineage>
</organism>
<dbReference type="AlphaFoldDB" id="A0A6J4MGH0"/>
<gene>
    <name evidence="1" type="ORF">AVDCRST_MAG46-3006</name>
</gene>
<sequence>MVVYCLKDAQDEVIRRAQVADPSAEPVICGLLTGQSFNRAIPEVT</sequence>